<dbReference type="RefSeq" id="WP_169726425.1">
    <property type="nucleotide sequence ID" value="NZ_CAJMWJ010000004.1"/>
</dbReference>
<comment type="caution">
    <text evidence="1">The sequence shown here is derived from an EMBL/GenBank/DDBJ whole genome shotgun (WGS) entry which is preliminary data.</text>
</comment>
<dbReference type="Proteomes" id="UP000193087">
    <property type="component" value="Unassembled WGS sequence"/>
</dbReference>
<protein>
    <submittedName>
        <fullName evidence="1">Uncharacterized protein</fullName>
    </submittedName>
</protein>
<gene>
    <name evidence="1" type="ORF">AWC22_06495</name>
</gene>
<evidence type="ECO:0000313" key="1">
    <source>
        <dbReference type="EMBL" id="ORW58288.1"/>
    </source>
</evidence>
<dbReference type="AlphaFoldDB" id="A0A1X2B3Y4"/>
<proteinExistence type="predicted"/>
<sequence>MHTFVGATLSVCELLSVVDAKPFALRPRVVALPLEFLAEGRQGFFFGFYRVLRGRSFSARGGEIGTEDRCFGRRLLRGLAR</sequence>
<dbReference type="GeneID" id="93497778"/>
<reference evidence="1 2" key="1">
    <citation type="submission" date="2016-01" db="EMBL/GenBank/DDBJ databases">
        <title>The new phylogeny of the genus Mycobacterium.</title>
        <authorList>
            <person name="Tarcisio F."/>
            <person name="Conor M."/>
            <person name="Antonella G."/>
            <person name="Elisabetta G."/>
            <person name="Giulia F.S."/>
            <person name="Sara T."/>
            <person name="Anna F."/>
            <person name="Clotilde B."/>
            <person name="Roberto B."/>
            <person name="Veronica D.S."/>
            <person name="Fabio R."/>
            <person name="Monica P."/>
            <person name="Olivier J."/>
            <person name="Enrico T."/>
            <person name="Nicola S."/>
        </authorList>
    </citation>
    <scope>NUCLEOTIDE SEQUENCE [LARGE SCALE GENOMIC DNA]</scope>
    <source>
        <strain evidence="1 2">DSM 45176</strain>
    </source>
</reference>
<accession>A0A1X2B3Y4</accession>
<name>A0A1X2B3Y4_9MYCO</name>
<dbReference type="EMBL" id="LQPQ01000246">
    <property type="protein sequence ID" value="ORW58288.1"/>
    <property type="molecule type" value="Genomic_DNA"/>
</dbReference>
<organism evidence="1 2">
    <name type="scientific">Mycobacterium riyadhense</name>
    <dbReference type="NCBI Taxonomy" id="486698"/>
    <lineage>
        <taxon>Bacteria</taxon>
        <taxon>Bacillati</taxon>
        <taxon>Actinomycetota</taxon>
        <taxon>Actinomycetes</taxon>
        <taxon>Mycobacteriales</taxon>
        <taxon>Mycobacteriaceae</taxon>
        <taxon>Mycobacterium</taxon>
    </lineage>
</organism>
<keyword evidence="2" id="KW-1185">Reference proteome</keyword>
<evidence type="ECO:0000313" key="2">
    <source>
        <dbReference type="Proteomes" id="UP000193087"/>
    </source>
</evidence>